<protein>
    <recommendedName>
        <fullName evidence="9">Fanconi anemia group D2 protein homolog</fullName>
    </recommendedName>
</protein>
<evidence type="ECO:0008006" key="9">
    <source>
        <dbReference type="Google" id="ProtNLM"/>
    </source>
</evidence>
<dbReference type="GO" id="GO:0070182">
    <property type="term" value="F:DNA polymerase binding"/>
    <property type="evidence" value="ECO:0007669"/>
    <property type="project" value="TreeGrafter"/>
</dbReference>
<evidence type="ECO:0000256" key="2">
    <source>
        <dbReference type="ARBA" id="ARBA00022499"/>
    </source>
</evidence>
<gene>
    <name evidence="7" type="ORF">GSCOC_T00023862001</name>
</gene>
<dbReference type="PANTHER" id="PTHR32086">
    <property type="entry name" value="FANCONI ANEMIA GROUP D2 PROTEIN"/>
    <property type="match status" value="1"/>
</dbReference>
<dbReference type="InParanoid" id="A0A068UE66"/>
<dbReference type="Proteomes" id="UP000295252">
    <property type="component" value="Chromosome IV"/>
</dbReference>
<dbReference type="Gramene" id="CDP06845">
    <property type="protein sequence ID" value="CDP06845"/>
    <property type="gene ID" value="GSCOC_T00023862001"/>
</dbReference>
<dbReference type="GO" id="GO:0007129">
    <property type="term" value="P:homologous chromosome pairing at meiosis"/>
    <property type="evidence" value="ECO:0007669"/>
    <property type="project" value="EnsemblPlants"/>
</dbReference>
<feature type="region of interest" description="Disordered" evidence="6">
    <location>
        <begin position="1"/>
        <end position="30"/>
    </location>
</feature>
<dbReference type="GO" id="GO:0031573">
    <property type="term" value="P:mitotic intra-S DNA damage checkpoint signaling"/>
    <property type="evidence" value="ECO:0007669"/>
    <property type="project" value="TreeGrafter"/>
</dbReference>
<evidence type="ECO:0000256" key="6">
    <source>
        <dbReference type="SAM" id="MobiDB-lite"/>
    </source>
</evidence>
<dbReference type="GO" id="GO:0036297">
    <property type="term" value="P:interstrand cross-link repair"/>
    <property type="evidence" value="ECO:0007669"/>
    <property type="project" value="TreeGrafter"/>
</dbReference>
<dbReference type="FunCoup" id="A0A068UE66">
    <property type="interactions" value="1727"/>
</dbReference>
<evidence type="ECO:0000313" key="8">
    <source>
        <dbReference type="Proteomes" id="UP000295252"/>
    </source>
</evidence>
<dbReference type="Pfam" id="PF14631">
    <property type="entry name" value="FancD2"/>
    <property type="match status" value="2"/>
</dbReference>
<feature type="region of interest" description="Disordered" evidence="6">
    <location>
        <begin position="865"/>
        <end position="885"/>
    </location>
</feature>
<keyword evidence="8" id="KW-1185">Reference proteome</keyword>
<dbReference type="InterPro" id="IPR029448">
    <property type="entry name" value="FANCD2"/>
</dbReference>
<dbReference type="GO" id="GO:0000793">
    <property type="term" value="C:condensed chromosome"/>
    <property type="evidence" value="ECO:0007669"/>
    <property type="project" value="TreeGrafter"/>
</dbReference>
<keyword evidence="3" id="KW-0832">Ubl conjugation</keyword>
<dbReference type="PANTHER" id="PTHR32086:SF0">
    <property type="entry name" value="FANCONI ANEMIA GROUP D2 PROTEIN"/>
    <property type="match status" value="1"/>
</dbReference>
<evidence type="ECO:0000256" key="3">
    <source>
        <dbReference type="ARBA" id="ARBA00022843"/>
    </source>
</evidence>
<dbReference type="GO" id="GO:1990918">
    <property type="term" value="P:double-strand break repair involved in meiotic recombination"/>
    <property type="evidence" value="ECO:0007669"/>
    <property type="project" value="EnsemblPlants"/>
</dbReference>
<keyword evidence="4" id="KW-0539">Nucleus</keyword>
<evidence type="ECO:0000256" key="4">
    <source>
        <dbReference type="ARBA" id="ARBA00023242"/>
    </source>
</evidence>
<name>A0A068UE66_COFCA</name>
<comment type="subcellular location">
    <subcellularLocation>
        <location evidence="1">Nucleus</location>
    </subcellularLocation>
</comment>
<dbReference type="OrthoDB" id="27031at2759"/>
<keyword evidence="2" id="KW-1017">Isopeptide bond</keyword>
<evidence type="ECO:0000256" key="5">
    <source>
        <dbReference type="ARBA" id="ARBA00093456"/>
    </source>
</evidence>
<evidence type="ECO:0000313" key="7">
    <source>
        <dbReference type="EMBL" id="CDP06845.1"/>
    </source>
</evidence>
<dbReference type="OMA" id="QCIRGNT"/>
<accession>A0A068UE66</accession>
<organism evidence="7 8">
    <name type="scientific">Coffea canephora</name>
    <name type="common">Robusta coffee</name>
    <dbReference type="NCBI Taxonomy" id="49390"/>
    <lineage>
        <taxon>Eukaryota</taxon>
        <taxon>Viridiplantae</taxon>
        <taxon>Streptophyta</taxon>
        <taxon>Embryophyta</taxon>
        <taxon>Tracheophyta</taxon>
        <taxon>Spermatophyta</taxon>
        <taxon>Magnoliopsida</taxon>
        <taxon>eudicotyledons</taxon>
        <taxon>Gunneridae</taxon>
        <taxon>Pentapetalae</taxon>
        <taxon>asterids</taxon>
        <taxon>lamiids</taxon>
        <taxon>Gentianales</taxon>
        <taxon>Rubiaceae</taxon>
        <taxon>Ixoroideae</taxon>
        <taxon>Gardenieae complex</taxon>
        <taxon>Bertiereae - Coffeeae clade</taxon>
        <taxon>Coffeeae</taxon>
        <taxon>Coffea</taxon>
    </lineage>
</organism>
<sequence length="1495" mass="167550">MVLSRKRHHNSNNSFVPPYAQPPNSKVPKSTAAAAASNVRRQTVNDSVSSSSSVVVKFVSVLADAGCTLINPTGPPCLPSDLLKLRLHLQRRFSDDSALRADFLSGLSSYINVSSDNLRRVLLPSNCESNGSLKSESLMRVLLLVEVIQLHVQNILLEKLPEYFDLGFHDRTSGSSSLRLDEDIARLILNQFRWLDFLVDSQAFTEKLLQVLSICPLHLKKEIIGSLPEVIGVQHNKVVVDSLQQMLHEDSSIIVPVLDTFSNINLDDLLQDQVTAVALSCIRTVEVEDMPYLLRFLLLSATPKNARRIISKIREQLKFLGLSTVMATQHSKLKGKVVGNNADALVLDALKSSIRFKNMLCEEILKVLQSVEKVQDHKMIDMWFFVLVYMNCEALQKSALKLLKKKIIEGCIEEAMFYHCIHGNKDLVQDYLPIFLSISEYLTSCKEKTLREFSNHMYTCLFEELHDTYSRQEILGALASHVGSGISLEVNTALEAMLKLTSKHPEELVQLASHLTGILDYLESFNTESLHKVYEVFSLLALSAQSCSDSCGSSIKNELLMIIRKQVNHVDLSYKRMGLIGTLKVVSLLGDGTSPSPFQVKSNYEEALELLETSFESCKQLPLPLILFYEELAATMQNRMLHPAIIEWIGKHVGEFESKFLSDLDGGELPSKGSYCGLEGELWMNLDGDISPVCLNILPLISSSLRSPSPLQILPAYFVLLSAIESLVNQGSLGGIDALLGCPLHLPSSKYLSDSMWQSLSGKQKQTIILCLYYAANWIRELLNAFCSQVTENFDSISQATKEEITLKLLKRLRNLIFLESLINESLKQYPLCLPELYPRMETLSSSQYQMGNLEKKSELIQENRSVSLKSKRNSGKTSKVSKSSTVDDKLKQPTIIEMLKNAGSITSQEILNEDSSGKMPKGSMCEDGKKDAPDSVIIRTVEIFEAVKKVEAQKHKFRPIQVHCYSILAFKKNQELCCSDPSAELPLHLYLLRDLNQKLDYFSPLSKQISLQWMSLHPGFSEMKGAEFLHQLHPLFPFFKGNLDCAISGLKEGRDEVCQYHWKDYSTLAGNPSIVKMVVSKSLVYSFVFVETLCCFGKILNLTNILNDKTALSDLLEAFQSINIPDSFFQGMQLIPATGSIDYLYCGTYYFLEGVFDAARTISYKLASEVVVALESVTISIQKFLDKSVSGSAKGIDPGSTKELLIFLRNRLGASAQKLLFQKRDDIIDKSSQIKGQIVQKVLHIYLENCQSTSDSLNELACSILPQVTSQRTAVEDDQELPTLSPSTFVSWYRVMHEENLAVINKLIKEVAWLEKPRTAAKVENVEKLLDRLQQSVNVVVSLVNMCRTHDKVSMHGMAVKYGGKFVDSFLKVFGFLQAQFQMHNEQIISMVKELQKATRTIQTLCSEAKVSKQTAITSKIPATKRSMERFLFHVKALLHATSECTFWMGNLKHKNLMGHVVSSQAYVDDQNENIQTKASEVNVADEPMNVACE</sequence>
<dbReference type="EMBL" id="HG739107">
    <property type="protein sequence ID" value="CDP06845.1"/>
    <property type="molecule type" value="Genomic_DNA"/>
</dbReference>
<proteinExistence type="inferred from homology"/>
<evidence type="ECO:0000256" key="1">
    <source>
        <dbReference type="ARBA" id="ARBA00004123"/>
    </source>
</evidence>
<comment type="similarity">
    <text evidence="5">Belongs to the Fanconi anemia protein FANCD2 family.</text>
</comment>
<dbReference type="PhylomeDB" id="A0A068UE66"/>
<dbReference type="GO" id="GO:0005634">
    <property type="term" value="C:nucleus"/>
    <property type="evidence" value="ECO:0007669"/>
    <property type="project" value="UniProtKB-SubCell"/>
</dbReference>
<reference evidence="8" key="1">
    <citation type="journal article" date="2014" name="Science">
        <title>The coffee genome provides insight into the convergent evolution of caffeine biosynthesis.</title>
        <authorList>
            <person name="Denoeud F."/>
            <person name="Carretero-Paulet L."/>
            <person name="Dereeper A."/>
            <person name="Droc G."/>
            <person name="Guyot R."/>
            <person name="Pietrella M."/>
            <person name="Zheng C."/>
            <person name="Alberti A."/>
            <person name="Anthony F."/>
            <person name="Aprea G."/>
            <person name="Aury J.M."/>
            <person name="Bento P."/>
            <person name="Bernard M."/>
            <person name="Bocs S."/>
            <person name="Campa C."/>
            <person name="Cenci A."/>
            <person name="Combes M.C."/>
            <person name="Crouzillat D."/>
            <person name="Da Silva C."/>
            <person name="Daddiego L."/>
            <person name="De Bellis F."/>
            <person name="Dussert S."/>
            <person name="Garsmeur O."/>
            <person name="Gayraud T."/>
            <person name="Guignon V."/>
            <person name="Jahn K."/>
            <person name="Jamilloux V."/>
            <person name="Joet T."/>
            <person name="Labadie K."/>
            <person name="Lan T."/>
            <person name="Leclercq J."/>
            <person name="Lepelley M."/>
            <person name="Leroy T."/>
            <person name="Li L.T."/>
            <person name="Librado P."/>
            <person name="Lopez L."/>
            <person name="Munoz A."/>
            <person name="Noel B."/>
            <person name="Pallavicini A."/>
            <person name="Perrotta G."/>
            <person name="Poncet V."/>
            <person name="Pot D."/>
            <person name="Priyono X."/>
            <person name="Rigoreau M."/>
            <person name="Rouard M."/>
            <person name="Rozas J."/>
            <person name="Tranchant-Dubreuil C."/>
            <person name="VanBuren R."/>
            <person name="Zhang Q."/>
            <person name="Andrade A.C."/>
            <person name="Argout X."/>
            <person name="Bertrand B."/>
            <person name="de Kochko A."/>
            <person name="Graziosi G."/>
            <person name="Henry R.J."/>
            <person name="Jayarama X."/>
            <person name="Ming R."/>
            <person name="Nagai C."/>
            <person name="Rounsley S."/>
            <person name="Sankoff D."/>
            <person name="Giuliano G."/>
            <person name="Albert V.A."/>
            <person name="Wincker P."/>
            <person name="Lashermes P."/>
        </authorList>
    </citation>
    <scope>NUCLEOTIDE SEQUENCE [LARGE SCALE GENOMIC DNA]</scope>
    <source>
        <strain evidence="8">cv. DH200-94</strain>
    </source>
</reference>
<feature type="compositionally biased region" description="Basic residues" evidence="6">
    <location>
        <begin position="1"/>
        <end position="10"/>
    </location>
</feature>
<dbReference type="STRING" id="49390.A0A068UE66"/>